<dbReference type="OrthoDB" id="49058at2759"/>
<keyword evidence="3" id="KW-1185">Reference proteome</keyword>
<organism evidence="2 3">
    <name type="scientific">Trypanosoma conorhini</name>
    <dbReference type="NCBI Taxonomy" id="83891"/>
    <lineage>
        <taxon>Eukaryota</taxon>
        <taxon>Discoba</taxon>
        <taxon>Euglenozoa</taxon>
        <taxon>Kinetoplastea</taxon>
        <taxon>Metakinetoplastina</taxon>
        <taxon>Trypanosomatida</taxon>
        <taxon>Trypanosomatidae</taxon>
        <taxon>Trypanosoma</taxon>
    </lineage>
</organism>
<proteinExistence type="predicted"/>
<dbReference type="Pfam" id="PF16531">
    <property type="entry name" value="SAS-6_N"/>
    <property type="match status" value="1"/>
</dbReference>
<dbReference type="EMBL" id="MKKU01000544">
    <property type="protein sequence ID" value="RNF08169.1"/>
    <property type="molecule type" value="Genomic_DNA"/>
</dbReference>
<dbReference type="PANTHER" id="PTHR34230">
    <property type="entry name" value="ASSEMBLY ABNORMAL PROTEIN 6, PUTATIVE-RELATED"/>
    <property type="match status" value="1"/>
</dbReference>
<evidence type="ECO:0000259" key="1">
    <source>
        <dbReference type="Pfam" id="PF16531"/>
    </source>
</evidence>
<dbReference type="InterPro" id="IPR038558">
    <property type="entry name" value="SAS-6_N_sf"/>
</dbReference>
<sequence>MGDALIGQLEQDFRAIEQMDPSLADGFKIVYDREVPCEMRATRGGDAGAGTLEGVRVKVLSLGDDHSLSTMRIELTSESDLFFHNTCVINHAGFLRLREHQSLICDFPDFLMTLLKMFNRCIREPQRFLMVLLLDENGTANMEFVENLEYKLVGVLTLPFRASPPEVVREQIGYRYSAVRARLALLTAQLEEFQPCAEAAAIAGHTERRQNARTQVRACTC</sequence>
<dbReference type="GeneID" id="40320822"/>
<evidence type="ECO:0000313" key="3">
    <source>
        <dbReference type="Proteomes" id="UP000284403"/>
    </source>
</evidence>
<name>A0A3R7MU53_9TRYP</name>
<feature type="domain" description="Spindle assembly abnormal protein 6 N-terminal" evidence="1">
    <location>
        <begin position="30"/>
        <end position="160"/>
    </location>
</feature>
<dbReference type="PANTHER" id="PTHR34230:SF2">
    <property type="entry name" value="SPINDLE ASSEMBLY ABNORMAL PROTEIN 6 N-TERMINAL DOMAIN-CONTAINING PROTEIN"/>
    <property type="match status" value="1"/>
</dbReference>
<dbReference type="Gene3D" id="2.170.210.20">
    <property type="entry name" value="Spindle assembly abnormal protein 6, N-terminal domain"/>
    <property type="match status" value="1"/>
</dbReference>
<dbReference type="AlphaFoldDB" id="A0A3R7MU53"/>
<accession>A0A3R7MU53</accession>
<protein>
    <recommendedName>
        <fullName evidence="1">Spindle assembly abnormal protein 6 N-terminal domain-containing protein</fullName>
    </recommendedName>
</protein>
<dbReference type="RefSeq" id="XP_029225799.1">
    <property type="nucleotide sequence ID" value="XM_029374078.1"/>
</dbReference>
<dbReference type="Proteomes" id="UP000284403">
    <property type="component" value="Unassembled WGS sequence"/>
</dbReference>
<comment type="caution">
    <text evidence="2">The sequence shown here is derived from an EMBL/GenBank/DDBJ whole genome shotgun (WGS) entry which is preliminary data.</text>
</comment>
<dbReference type="CDD" id="cd10142">
    <property type="entry name" value="HD_SAS6_N"/>
    <property type="match status" value="1"/>
</dbReference>
<gene>
    <name evidence="2" type="ORF">Tco025E_07211</name>
</gene>
<evidence type="ECO:0000313" key="2">
    <source>
        <dbReference type="EMBL" id="RNF08169.1"/>
    </source>
</evidence>
<reference evidence="2 3" key="1">
    <citation type="journal article" date="2018" name="BMC Genomics">
        <title>Genomic comparison of Trypanosoma conorhini and Trypanosoma rangeli to Trypanosoma cruzi strains of high and low virulence.</title>
        <authorList>
            <person name="Bradwell K.R."/>
            <person name="Koparde V.N."/>
            <person name="Matveyev A.V."/>
            <person name="Serrano M.G."/>
            <person name="Alves J.M."/>
            <person name="Parikh H."/>
            <person name="Huang B."/>
            <person name="Lee V."/>
            <person name="Espinosa-Alvarez O."/>
            <person name="Ortiz P.A."/>
            <person name="Costa-Martins A.G."/>
            <person name="Teixeira M.M."/>
            <person name="Buck G.A."/>
        </authorList>
    </citation>
    <scope>NUCLEOTIDE SEQUENCE [LARGE SCALE GENOMIC DNA]</scope>
    <source>
        <strain evidence="2 3">025E</strain>
    </source>
</reference>
<dbReference type="InterPro" id="IPR032396">
    <property type="entry name" value="SAS-6_N"/>
</dbReference>